<comment type="similarity">
    <text evidence="4 9 10">Belongs to the HisA/HisF family.</text>
</comment>
<dbReference type="InterPro" id="IPR023016">
    <property type="entry name" value="HisA/PriA"/>
</dbReference>
<dbReference type="InterPro" id="IPR011060">
    <property type="entry name" value="RibuloseP-bd_barrel"/>
</dbReference>
<dbReference type="Proteomes" id="UP000192813">
    <property type="component" value="Unassembled WGS sequence"/>
</dbReference>
<evidence type="ECO:0000256" key="5">
    <source>
        <dbReference type="ARBA" id="ARBA00022490"/>
    </source>
</evidence>
<comment type="catalytic activity">
    <reaction evidence="1 9">
        <text>1-(5-phospho-beta-D-ribosyl)-5-[(5-phospho-beta-D-ribosylamino)methylideneamino]imidazole-4-carboxamide = 5-[(5-phospho-1-deoxy-D-ribulos-1-ylimino)methylamino]-1-(5-phospho-beta-D-ribosyl)imidazole-4-carboxamide</text>
        <dbReference type="Rhea" id="RHEA:15469"/>
        <dbReference type="ChEBI" id="CHEBI:58435"/>
        <dbReference type="ChEBI" id="CHEBI:58525"/>
        <dbReference type="EC" id="5.3.1.16"/>
    </reaction>
</comment>
<gene>
    <name evidence="9" type="primary">hisA</name>
    <name evidence="11" type="ORF">A6J77_002455</name>
</gene>
<evidence type="ECO:0000256" key="3">
    <source>
        <dbReference type="ARBA" id="ARBA00005133"/>
    </source>
</evidence>
<dbReference type="Gene3D" id="3.20.20.70">
    <property type="entry name" value="Aldolase class I"/>
    <property type="match status" value="1"/>
</dbReference>
<dbReference type="GO" id="GO:0000105">
    <property type="term" value="P:L-histidine biosynthetic process"/>
    <property type="evidence" value="ECO:0007669"/>
    <property type="project" value="UniProtKB-UniRule"/>
</dbReference>
<evidence type="ECO:0000256" key="9">
    <source>
        <dbReference type="HAMAP-Rule" id="MF_01014"/>
    </source>
</evidence>
<evidence type="ECO:0000313" key="12">
    <source>
        <dbReference type="Proteomes" id="UP000192813"/>
    </source>
</evidence>
<comment type="pathway">
    <text evidence="3 9">Amino-acid biosynthesis; L-histidine biosynthesis; L-histidine from 5-phospho-alpha-D-ribose 1-diphosphate: step 4/9.</text>
</comment>
<keyword evidence="7 9" id="KW-0368">Histidine biosynthesis</keyword>
<dbReference type="UniPathway" id="UPA00031">
    <property type="reaction ID" value="UER00009"/>
</dbReference>
<organism evidence="11 12">
    <name type="scientific">Aerococcus viridans</name>
    <dbReference type="NCBI Taxonomy" id="1377"/>
    <lineage>
        <taxon>Bacteria</taxon>
        <taxon>Bacillati</taxon>
        <taxon>Bacillota</taxon>
        <taxon>Bacilli</taxon>
        <taxon>Lactobacillales</taxon>
        <taxon>Aerococcaceae</taxon>
        <taxon>Aerococcus</taxon>
    </lineage>
</organism>
<proteinExistence type="inferred from homology"/>
<dbReference type="AlphaFoldDB" id="A0A2J9PLE5"/>
<dbReference type="GO" id="GO:0000162">
    <property type="term" value="P:L-tryptophan biosynthetic process"/>
    <property type="evidence" value="ECO:0007669"/>
    <property type="project" value="TreeGrafter"/>
</dbReference>
<evidence type="ECO:0000256" key="10">
    <source>
        <dbReference type="RuleBase" id="RU003657"/>
    </source>
</evidence>
<dbReference type="PANTHER" id="PTHR43090:SF2">
    <property type="entry name" value="1-(5-PHOSPHORIBOSYL)-5-[(5-PHOSPHORIBOSYLAMINO)METHYLIDENEAMINO] IMIDAZOLE-4-CARBOXAMIDE ISOMERASE"/>
    <property type="match status" value="1"/>
</dbReference>
<evidence type="ECO:0000256" key="6">
    <source>
        <dbReference type="ARBA" id="ARBA00022605"/>
    </source>
</evidence>
<protein>
    <recommendedName>
        <fullName evidence="9">1-(5-phosphoribosyl)-5-[(5-phosphoribosylamino)methylideneamino] imidazole-4-carboxamide isomerase</fullName>
        <ecNumber evidence="9">5.3.1.16</ecNumber>
    </recommendedName>
    <alternativeName>
        <fullName evidence="9">Phosphoribosylformimino-5-aminoimidazole carboxamide ribotide isomerase</fullName>
    </alternativeName>
</protein>
<reference evidence="12" key="1">
    <citation type="submission" date="2017-12" db="EMBL/GenBank/DDBJ databases">
        <title>FDA dAtabase for Regulatory Grade micrObial Sequences (FDA-ARGOS): Supporting development and validation of Infectious Disease Dx tests.</title>
        <authorList>
            <person name="Hoffmann M."/>
            <person name="Allard M."/>
            <person name="Evans P."/>
            <person name="Brown E."/>
            <person name="Tallon L."/>
            <person name="Sadzewicz L."/>
            <person name="Sengamalay N."/>
            <person name="Ott S."/>
            <person name="Godinez A."/>
            <person name="Nagaraj S."/>
            <person name="Vavikolanu K."/>
            <person name="Aluvathingal J."/>
            <person name="Nadendla S."/>
            <person name="Sichtig H."/>
        </authorList>
    </citation>
    <scope>NUCLEOTIDE SEQUENCE [LARGE SCALE GENOMIC DNA]</scope>
    <source>
        <strain evidence="12">FDAARGOS_249</strain>
    </source>
</reference>
<accession>A0A2J9PLE5</accession>
<keyword evidence="5 9" id="KW-0963">Cytoplasm</keyword>
<name>A0A2J9PLE5_9LACT</name>
<keyword evidence="6 9" id="KW-0028">Amino-acid biosynthesis</keyword>
<dbReference type="EC" id="5.3.1.16" evidence="9"/>
<sequence>MEIIPAIDLIDGKSVRLQQGNYDKQVVMPMSAAEAVTYYSQFPQVTRIHVVDLIGATKQAAVEGDTVEVLKSLTDIPLEIGGGIRDLETIDLYDKLGIDYFILGTRAIMDVPWLKEAVAKYPGRIYVGLDCKDEAIYINGWKEASGRYIQEYLDEIADLDIAGIIYTDIYKDGMEAGPNVEKTGQIQRITKHHVVASGGVRSRHDLDALQAQGVNQAIVGKAAQNPSFWEGL</sequence>
<evidence type="ECO:0000256" key="1">
    <source>
        <dbReference type="ARBA" id="ARBA00000901"/>
    </source>
</evidence>
<dbReference type="InterPro" id="IPR006062">
    <property type="entry name" value="His_biosynth"/>
</dbReference>
<dbReference type="RefSeq" id="WP_083067961.1">
    <property type="nucleotide sequence ID" value="NZ_NBTM02000001.1"/>
</dbReference>
<dbReference type="SUPFAM" id="SSF51366">
    <property type="entry name" value="Ribulose-phoshate binding barrel"/>
    <property type="match status" value="1"/>
</dbReference>
<dbReference type="InterPro" id="IPR013785">
    <property type="entry name" value="Aldolase_TIM"/>
</dbReference>
<feature type="active site" description="Proton donor" evidence="9">
    <location>
        <position position="130"/>
    </location>
</feature>
<feature type="active site" description="Proton acceptor" evidence="9">
    <location>
        <position position="8"/>
    </location>
</feature>
<evidence type="ECO:0000256" key="7">
    <source>
        <dbReference type="ARBA" id="ARBA00023102"/>
    </source>
</evidence>
<evidence type="ECO:0000256" key="8">
    <source>
        <dbReference type="ARBA" id="ARBA00023235"/>
    </source>
</evidence>
<dbReference type="GO" id="GO:0005737">
    <property type="term" value="C:cytoplasm"/>
    <property type="evidence" value="ECO:0007669"/>
    <property type="project" value="UniProtKB-SubCell"/>
</dbReference>
<keyword evidence="8 9" id="KW-0413">Isomerase</keyword>
<dbReference type="GO" id="GO:0003949">
    <property type="term" value="F:1-(5-phosphoribosyl)-5-[(5-phosphoribosylamino)methylideneamino]imidazole-4-carboxamide isomerase activity"/>
    <property type="evidence" value="ECO:0007669"/>
    <property type="project" value="UniProtKB-UniRule"/>
</dbReference>
<dbReference type="HAMAP" id="MF_01014">
    <property type="entry name" value="HisA"/>
    <property type="match status" value="1"/>
</dbReference>
<dbReference type="PANTHER" id="PTHR43090">
    <property type="entry name" value="1-(5-PHOSPHORIBOSYL)-5-[(5-PHOSPHORIBOSYLAMINO)METHYLIDENEAMINO] IMIDAZOLE-4-CARBOXAMIDE ISOMERASE"/>
    <property type="match status" value="1"/>
</dbReference>
<dbReference type="InterPro" id="IPR044524">
    <property type="entry name" value="Isoase_HisA-like"/>
</dbReference>
<comment type="subcellular location">
    <subcellularLocation>
        <location evidence="2 9">Cytoplasm</location>
    </subcellularLocation>
</comment>
<comment type="caution">
    <text evidence="11">The sequence shown here is derived from an EMBL/GenBank/DDBJ whole genome shotgun (WGS) entry which is preliminary data.</text>
</comment>
<evidence type="ECO:0000256" key="2">
    <source>
        <dbReference type="ARBA" id="ARBA00004496"/>
    </source>
</evidence>
<dbReference type="Pfam" id="PF00977">
    <property type="entry name" value="His_biosynth"/>
    <property type="match status" value="1"/>
</dbReference>
<dbReference type="CDD" id="cd04732">
    <property type="entry name" value="HisA"/>
    <property type="match status" value="1"/>
</dbReference>
<evidence type="ECO:0000313" key="11">
    <source>
        <dbReference type="EMBL" id="PNL91152.1"/>
    </source>
</evidence>
<evidence type="ECO:0000256" key="4">
    <source>
        <dbReference type="ARBA" id="ARBA00009667"/>
    </source>
</evidence>
<dbReference type="EMBL" id="NBTM02000001">
    <property type="protein sequence ID" value="PNL91152.1"/>
    <property type="molecule type" value="Genomic_DNA"/>
</dbReference>